<feature type="compositionally biased region" description="Polar residues" evidence="1">
    <location>
        <begin position="17"/>
        <end position="27"/>
    </location>
</feature>
<feature type="region of interest" description="Disordered" evidence="1">
    <location>
        <begin position="1"/>
        <end position="41"/>
    </location>
</feature>
<feature type="transmembrane region" description="Helical" evidence="2">
    <location>
        <begin position="87"/>
        <end position="110"/>
    </location>
</feature>
<dbReference type="Proteomes" id="UP000011760">
    <property type="component" value="Chromosome"/>
</dbReference>
<reference evidence="3 4" key="1">
    <citation type="submission" date="2013-02" db="EMBL/GenBank/DDBJ databases">
        <title>The complete genome sequence of Corynebacterium callunae DSM 20147.</title>
        <authorList>
            <person name="Ruckert C."/>
            <person name="Albersmeier A."/>
            <person name="Kalinowski J."/>
        </authorList>
    </citation>
    <scope>NUCLEOTIDE SEQUENCE [LARGE SCALE GENOMIC DNA]</scope>
    <source>
        <strain evidence="3 4">DSM 20147</strain>
    </source>
</reference>
<dbReference type="OrthoDB" id="4405826at2"/>
<dbReference type="HOGENOM" id="CLU_949015_0_0_11"/>
<feature type="compositionally biased region" description="Polar residues" evidence="1">
    <location>
        <begin position="1"/>
        <end position="10"/>
    </location>
</feature>
<dbReference type="EMBL" id="CP004354">
    <property type="protein sequence ID" value="AGG67546.1"/>
    <property type="molecule type" value="Genomic_DNA"/>
</dbReference>
<proteinExistence type="predicted"/>
<protein>
    <recommendedName>
        <fullName evidence="5">Integral membrane protein</fullName>
    </recommendedName>
</protein>
<feature type="transmembrane region" description="Helical" evidence="2">
    <location>
        <begin position="208"/>
        <end position="227"/>
    </location>
</feature>
<dbReference type="eggNOG" id="COG5473">
    <property type="taxonomic scope" value="Bacteria"/>
</dbReference>
<dbReference type="PATRIC" id="fig|1121353.3.peg.2161"/>
<evidence type="ECO:0000256" key="2">
    <source>
        <dbReference type="SAM" id="Phobius"/>
    </source>
</evidence>
<feature type="transmembrane region" description="Helical" evidence="2">
    <location>
        <begin position="130"/>
        <end position="152"/>
    </location>
</feature>
<evidence type="ECO:0000313" key="3">
    <source>
        <dbReference type="EMBL" id="AGG67546.1"/>
    </source>
</evidence>
<keyword evidence="2" id="KW-1133">Transmembrane helix</keyword>
<accession>M1TTL6</accession>
<keyword evidence="2" id="KW-0812">Transmembrane</keyword>
<evidence type="ECO:0000256" key="1">
    <source>
        <dbReference type="SAM" id="MobiDB-lite"/>
    </source>
</evidence>
<keyword evidence="2" id="KW-0472">Membrane</keyword>
<dbReference type="STRING" id="1121353.H924_10590"/>
<sequence length="293" mass="31141">MTNPYGSQYPGQDDENQQWPYGQSGQPAQPGPSDPYGQPFQQSAYAFDGYAPAPAGGPQPQAQEVQWGTFDIGDVFSKAWKGFSATWVAWVVSALVFFAVLTISLAVLMVPLMGAMVAASESSTAVATGIFGTVGVLGFIGMLVAMVVTFIWTLNCYRNALAVVRGEEISFASFFKVQGLGKPVLVYIIVGILVGIGMIALYVPGLVIAYLLVFAVPASFHIANLGVGEALKASCKAVSSNWVPTILLLLAVFALNFIGSFTIVGMLVTTPLTYLLYAYAFQTIIRGPIAPRV</sequence>
<name>M1TTL6_9CORY</name>
<keyword evidence="4" id="KW-1185">Reference proteome</keyword>
<dbReference type="RefSeq" id="WP_015651974.1">
    <property type="nucleotide sequence ID" value="NC_020506.1"/>
</dbReference>
<evidence type="ECO:0008006" key="5">
    <source>
        <dbReference type="Google" id="ProtNLM"/>
    </source>
</evidence>
<organism evidence="3 4">
    <name type="scientific">Corynebacterium callunae DSM 20147</name>
    <dbReference type="NCBI Taxonomy" id="1121353"/>
    <lineage>
        <taxon>Bacteria</taxon>
        <taxon>Bacillati</taxon>
        <taxon>Actinomycetota</taxon>
        <taxon>Actinomycetes</taxon>
        <taxon>Mycobacteriales</taxon>
        <taxon>Corynebacteriaceae</taxon>
        <taxon>Corynebacterium</taxon>
    </lineage>
</organism>
<gene>
    <name evidence="3" type="ORF">H924_10590</name>
</gene>
<evidence type="ECO:0000313" key="4">
    <source>
        <dbReference type="Proteomes" id="UP000011760"/>
    </source>
</evidence>
<feature type="transmembrane region" description="Helical" evidence="2">
    <location>
        <begin position="247"/>
        <end position="268"/>
    </location>
</feature>
<dbReference type="KEGG" id="ccn:H924_10590"/>
<dbReference type="AlphaFoldDB" id="M1TTL6"/>
<feature type="transmembrane region" description="Helical" evidence="2">
    <location>
        <begin position="184"/>
        <end position="202"/>
    </location>
</feature>